<dbReference type="SMART" id="SM01126">
    <property type="entry name" value="DDE_Tnp_IS1595"/>
    <property type="match status" value="1"/>
</dbReference>
<proteinExistence type="predicted"/>
<reference evidence="2 3" key="1">
    <citation type="submission" date="2020-09" db="EMBL/GenBank/DDBJ databases">
        <title>Novel species of Mucilaginibacter isolated from a glacier on the Tibetan Plateau.</title>
        <authorList>
            <person name="Liu Q."/>
            <person name="Xin Y.-H."/>
        </authorList>
    </citation>
    <scope>NUCLEOTIDE SEQUENCE [LARGE SCALE GENOMIC DNA]</scope>
    <source>
        <strain evidence="2 3">ZT4R22</strain>
    </source>
</reference>
<dbReference type="EMBL" id="JACWMY010000005">
    <property type="protein sequence ID" value="MBD1364461.1"/>
    <property type="molecule type" value="Genomic_DNA"/>
</dbReference>
<keyword evidence="3" id="KW-1185">Reference proteome</keyword>
<dbReference type="Proteomes" id="UP000606600">
    <property type="component" value="Unassembled WGS sequence"/>
</dbReference>
<evidence type="ECO:0000313" key="3">
    <source>
        <dbReference type="Proteomes" id="UP000606600"/>
    </source>
</evidence>
<organism evidence="2 3">
    <name type="scientific">Mucilaginibacter pankratovii</name>
    <dbReference type="NCBI Taxonomy" id="2772110"/>
    <lineage>
        <taxon>Bacteria</taxon>
        <taxon>Pseudomonadati</taxon>
        <taxon>Bacteroidota</taxon>
        <taxon>Sphingobacteriia</taxon>
        <taxon>Sphingobacteriales</taxon>
        <taxon>Sphingobacteriaceae</taxon>
        <taxon>Mucilaginibacter</taxon>
    </lineage>
</organism>
<dbReference type="RefSeq" id="WP_191189124.1">
    <property type="nucleotide sequence ID" value="NZ_JACWMY010000005.1"/>
</dbReference>
<evidence type="ECO:0000313" key="2">
    <source>
        <dbReference type="EMBL" id="MBD1364461.1"/>
    </source>
</evidence>
<dbReference type="Pfam" id="PF12760">
    <property type="entry name" value="Zn_ribbon_IS1595"/>
    <property type="match status" value="1"/>
</dbReference>
<sequence length="331" mass="37692">MTTKFKSLIQVLDYFKDESTCISYLAQSRWGETPCCPHCGNVGAYTTNRGYKCKAKECHKKFTVTTGTIFENTKISLRYWFAAIYLGTAHKKGISSLQLSRDLNITQKTAWFLLHRVREMLANNAPEMLEGGVEIDETFVGGKNKNRHANKKIEGSQGRSSADKTPVIGIVQKQEYKIIERPHKVIPGRTVKEKVIIKQSVVRLDVVQDTSAATLHPIMLSSVKANSKIITDAYRSYLGLSKNFDHVSIKHTDGNYITVGDEHTNTIEGFWSLLKRGIIGIYHQVSHKHLHRYCDEFSYRYNTRGVVDVIRFEDAIKRVNNARLTYSELIK</sequence>
<protein>
    <submittedName>
        <fullName evidence="2">IS1595 family transposase</fullName>
    </submittedName>
</protein>
<dbReference type="Pfam" id="PF12762">
    <property type="entry name" value="DDE_Tnp_IS1595"/>
    <property type="match status" value="1"/>
</dbReference>
<dbReference type="InterPro" id="IPR024445">
    <property type="entry name" value="Tnp_ISXO2-like"/>
</dbReference>
<accession>A0ABR7WQH6</accession>
<evidence type="ECO:0000259" key="1">
    <source>
        <dbReference type="SMART" id="SM01126"/>
    </source>
</evidence>
<dbReference type="PANTHER" id="PTHR47163:SF2">
    <property type="entry name" value="SI:DKEY-17M8.2"/>
    <property type="match status" value="1"/>
</dbReference>
<dbReference type="InterPro" id="IPR053164">
    <property type="entry name" value="IS1016-like_transposase"/>
</dbReference>
<gene>
    <name evidence="2" type="ORF">IDJ77_11635</name>
</gene>
<dbReference type="NCBIfam" id="NF033547">
    <property type="entry name" value="transpos_IS1595"/>
    <property type="match status" value="1"/>
</dbReference>
<comment type="caution">
    <text evidence="2">The sequence shown here is derived from an EMBL/GenBank/DDBJ whole genome shotgun (WGS) entry which is preliminary data.</text>
</comment>
<feature type="domain" description="ISXO2-like transposase" evidence="1">
    <location>
        <begin position="128"/>
        <end position="302"/>
    </location>
</feature>
<dbReference type="PANTHER" id="PTHR47163">
    <property type="entry name" value="DDE_TNP_IS1595 DOMAIN-CONTAINING PROTEIN"/>
    <property type="match status" value="1"/>
</dbReference>
<dbReference type="InterPro" id="IPR024442">
    <property type="entry name" value="Transposase_Zn_ribbon"/>
</dbReference>
<name>A0ABR7WQH6_9SPHI</name>